<feature type="coiled-coil region" evidence="4">
    <location>
        <begin position="265"/>
        <end position="296"/>
    </location>
</feature>
<organism evidence="6 7">
    <name type="scientific">Geofilum rubicundum JCM 15548</name>
    <dbReference type="NCBI Taxonomy" id="1236989"/>
    <lineage>
        <taxon>Bacteria</taxon>
        <taxon>Pseudomonadati</taxon>
        <taxon>Bacteroidota</taxon>
        <taxon>Bacteroidia</taxon>
        <taxon>Marinilabiliales</taxon>
        <taxon>Marinilabiliaceae</taxon>
        <taxon>Geofilum</taxon>
    </lineage>
</organism>
<dbReference type="GO" id="GO:0005886">
    <property type="term" value="C:plasma membrane"/>
    <property type="evidence" value="ECO:0007669"/>
    <property type="project" value="TreeGrafter"/>
</dbReference>
<dbReference type="InterPro" id="IPR027705">
    <property type="entry name" value="Flotillin_fam"/>
</dbReference>
<evidence type="ECO:0000259" key="5">
    <source>
        <dbReference type="Pfam" id="PF01145"/>
    </source>
</evidence>
<dbReference type="EMBL" id="BAZW01000001">
    <property type="protein sequence ID" value="GAO28003.1"/>
    <property type="molecule type" value="Genomic_DNA"/>
</dbReference>
<feature type="domain" description="Band 7" evidence="5">
    <location>
        <begin position="26"/>
        <end position="214"/>
    </location>
</feature>
<proteinExistence type="inferred from homology"/>
<dbReference type="STRING" id="1236989.JCM15548_57"/>
<dbReference type="Proteomes" id="UP000032900">
    <property type="component" value="Unassembled WGS sequence"/>
</dbReference>
<dbReference type="RefSeq" id="WP_062121924.1">
    <property type="nucleotide sequence ID" value="NZ_BAZW01000001.1"/>
</dbReference>
<dbReference type="InterPro" id="IPR001107">
    <property type="entry name" value="Band_7"/>
</dbReference>
<keyword evidence="7" id="KW-1185">Reference proteome</keyword>
<comment type="similarity">
    <text evidence="2">Belongs to the band 7/mec-2 family. Flotillin subfamily.</text>
</comment>
<dbReference type="PANTHER" id="PTHR13806:SF46">
    <property type="entry name" value="FLOTILLIN-1-RELATED"/>
    <property type="match status" value="1"/>
</dbReference>
<dbReference type="SUPFAM" id="SSF117892">
    <property type="entry name" value="Band 7/SPFH domain"/>
    <property type="match status" value="1"/>
</dbReference>
<dbReference type="Pfam" id="PF01145">
    <property type="entry name" value="Band_7"/>
    <property type="match status" value="1"/>
</dbReference>
<evidence type="ECO:0000313" key="6">
    <source>
        <dbReference type="EMBL" id="GAO28003.1"/>
    </source>
</evidence>
<evidence type="ECO:0000313" key="7">
    <source>
        <dbReference type="Proteomes" id="UP000032900"/>
    </source>
</evidence>
<evidence type="ECO:0000256" key="3">
    <source>
        <dbReference type="ARBA" id="ARBA00023136"/>
    </source>
</evidence>
<dbReference type="OrthoDB" id="9786220at2"/>
<dbReference type="GO" id="GO:0072659">
    <property type="term" value="P:protein localization to plasma membrane"/>
    <property type="evidence" value="ECO:0007669"/>
    <property type="project" value="TreeGrafter"/>
</dbReference>
<dbReference type="CDD" id="cd03399">
    <property type="entry name" value="SPFH_flotillin"/>
    <property type="match status" value="1"/>
</dbReference>
<evidence type="ECO:0000256" key="1">
    <source>
        <dbReference type="ARBA" id="ARBA00004167"/>
    </source>
</evidence>
<evidence type="ECO:0000256" key="2">
    <source>
        <dbReference type="ARBA" id="ARBA00007161"/>
    </source>
</evidence>
<name>A0A0E9LRU3_9BACT</name>
<keyword evidence="4" id="KW-0175">Coiled coil</keyword>
<dbReference type="GO" id="GO:0002020">
    <property type="term" value="F:protease binding"/>
    <property type="evidence" value="ECO:0007669"/>
    <property type="project" value="TreeGrafter"/>
</dbReference>
<reference evidence="6 7" key="1">
    <citation type="journal article" date="2015" name="Microbes Environ.">
        <title>Distribution and evolution of nitrogen fixation genes in the phylum bacteroidetes.</title>
        <authorList>
            <person name="Inoue J."/>
            <person name="Oshima K."/>
            <person name="Suda W."/>
            <person name="Sakamoto M."/>
            <person name="Iino T."/>
            <person name="Noda S."/>
            <person name="Hongoh Y."/>
            <person name="Hattori M."/>
            <person name="Ohkuma M."/>
        </authorList>
    </citation>
    <scope>NUCLEOTIDE SEQUENCE [LARGE SCALE GENOMIC DNA]</scope>
    <source>
        <strain evidence="6">JCM 15548</strain>
    </source>
</reference>
<dbReference type="AlphaFoldDB" id="A0A0E9LRU3"/>
<protein>
    <submittedName>
        <fullName evidence="6">Inner membrane protein YqiK</fullName>
    </submittedName>
</protein>
<comment type="subcellular location">
    <subcellularLocation>
        <location evidence="1">Membrane</location>
        <topology evidence="1">Single-pass membrane protein</topology>
    </subcellularLocation>
</comment>
<sequence length="424" mass="46901">MIVFVSVFLGLIILTLLVQIISNMRIVGGNELGIISGVSGKKGFQMISGGRIFTIPLLHRFAKMDLTPHTIEVVVDSAIAEGVVPLNVKATVSFAIASNQAGRSLAAIRILHMIQREDELKSLASNIIEGHLRDSIATMTPVQVMQDKDTLVAKMINVCKSDLENIGLEITTMNIADVDDHRLKGVEEPDLYIALLKRVQTVNAETKARKAIAESRANAVEQEEARTAEVGVRNIDNNYEQLVAETKVRIMTEKQLEKVGIEKVLQDMKAQEAALLSEIEAEKQKLEMLQHKYRAEIVTPAMAEKERMILQARQKTFSFLGKAEGEIEELKETIDIIRKNPESGNKIYLIENFESLIRPFAETLNYFPAKNISVITGIEGKHEPISAIHPSAIEEMKNNIINNATAGAVSHKKNGNTPPPDEAQ</sequence>
<gene>
    <name evidence="6" type="ORF">JCM15548_57</name>
</gene>
<accession>A0A0E9LRU3</accession>
<keyword evidence="3" id="KW-0472">Membrane</keyword>
<comment type="caution">
    <text evidence="6">The sequence shown here is derived from an EMBL/GenBank/DDBJ whole genome shotgun (WGS) entry which is preliminary data.</text>
</comment>
<evidence type="ECO:0000256" key="4">
    <source>
        <dbReference type="SAM" id="Coils"/>
    </source>
</evidence>
<dbReference type="InterPro" id="IPR036013">
    <property type="entry name" value="Band_7/SPFH_dom_sf"/>
</dbReference>
<dbReference type="PANTHER" id="PTHR13806">
    <property type="entry name" value="FLOTILLIN-RELATED"/>
    <property type="match status" value="1"/>
</dbReference>
<dbReference type="Gene3D" id="3.30.479.30">
    <property type="entry name" value="Band 7 domain"/>
    <property type="match status" value="1"/>
</dbReference>